<sequence length="114" mass="12676">MPSVEEHAARLQSLGFDDAMIESFSKEWRALADDGYEMYAIYTGADGSALEDKKACVICSKSDSGLRWEKVITPSQDSAAIYSVCKSCDDQYVETAIRQKALGRLLKERNTRPS</sequence>
<dbReference type="GeneID" id="13797885"/>
<dbReference type="KEGG" id="nga:Ngar_c16260"/>
<gene>
    <name evidence="1" type="ordered locus">Ngar_c16260</name>
</gene>
<dbReference type="AlphaFoldDB" id="K0IN10"/>
<name>K0IN10_NITGG</name>
<organism evidence="1 2">
    <name type="scientific">Nitrososphaera gargensis (strain Ga9.2)</name>
    <dbReference type="NCBI Taxonomy" id="1237085"/>
    <lineage>
        <taxon>Archaea</taxon>
        <taxon>Nitrososphaerota</taxon>
        <taxon>Nitrososphaeria</taxon>
        <taxon>Nitrososphaerales</taxon>
        <taxon>Nitrososphaeraceae</taxon>
        <taxon>Nitrososphaera</taxon>
    </lineage>
</organism>
<dbReference type="RefSeq" id="WP_015019096.1">
    <property type="nucleotide sequence ID" value="NC_018719.1"/>
</dbReference>
<keyword evidence="2" id="KW-1185">Reference proteome</keyword>
<dbReference type="BioCyc" id="CNIT1237085:G1324-1624-MONOMER"/>
<accession>K0IN10</accession>
<dbReference type="HOGENOM" id="CLU_2127717_0_0_2"/>
<dbReference type="InParanoid" id="K0IN10"/>
<protein>
    <submittedName>
        <fullName evidence="1">Uncharacterized protein</fullName>
    </submittedName>
</protein>
<reference evidence="1 2" key="1">
    <citation type="journal article" date="2012" name="Environ. Microbiol.">
        <title>The genome of the ammonia-oxidizing Candidatus Nitrososphaera gargensis: insights into metabolic versatility and environmental adaptations.</title>
        <authorList>
            <person name="Spang A."/>
            <person name="Poehlein A."/>
            <person name="Offre P."/>
            <person name="Zumbragel S."/>
            <person name="Haider S."/>
            <person name="Rychlik N."/>
            <person name="Nowka B."/>
            <person name="Schmeisser C."/>
            <person name="Lebedeva E.V."/>
            <person name="Rattei T."/>
            <person name="Bohm C."/>
            <person name="Schmid M."/>
            <person name="Galushko A."/>
            <person name="Hatzenpichler R."/>
            <person name="Weinmaier T."/>
            <person name="Daniel R."/>
            <person name="Schleper C."/>
            <person name="Spieck E."/>
            <person name="Streit W."/>
            <person name="Wagner M."/>
        </authorList>
    </citation>
    <scope>NUCLEOTIDE SEQUENCE [LARGE SCALE GENOMIC DNA]</scope>
    <source>
        <strain evidence="2">Ga9.2</strain>
    </source>
</reference>
<evidence type="ECO:0000313" key="2">
    <source>
        <dbReference type="Proteomes" id="UP000008037"/>
    </source>
</evidence>
<dbReference type="Proteomes" id="UP000008037">
    <property type="component" value="Chromosome"/>
</dbReference>
<dbReference type="OrthoDB" id="6090at2157"/>
<dbReference type="EMBL" id="CP002408">
    <property type="protein sequence ID" value="AFU58559.1"/>
    <property type="molecule type" value="Genomic_DNA"/>
</dbReference>
<evidence type="ECO:0000313" key="1">
    <source>
        <dbReference type="EMBL" id="AFU58559.1"/>
    </source>
</evidence>
<proteinExistence type="predicted"/>